<sequence length="513" mass="56676">MWNKQKCVQWCSIVGAHFVMAPNSFYWVYGNLYAYMSSYFQFACQKNCNDCDPQWILCICVGMGFPGILLTKFLINRFGQKWTGVASAVLINVALLGSAWTVRLSVAWTAVLMGAVVGWAGSINIFVALQNVSGWSPNRVPIFMATTVSFSSGLSMVQNQLITAFVNPGNLKPDVNVGPKTYFSQPEILVRVPNVIIMYACITSGLQFIGYLLMTSSPKNTEHVSPSKSLDVKETETDVLSSGQNGHTRTLESLKNSDEQAVAHQKKHYGCRVEYIDQPHVSNLVNGKGNSTNPVKENVHELDLSSEILVPEAQPRAGSMESSEVLKTPVFYALLVYGIAISFAYTVKCNYYKQFGLLYIHDDHLLTLAGTLIPIASTIARLLYGMLLDKSIISMKDSMIFSLALNAVLCAFWFFVPQVNAILYVVFIILLPFAHGSFYVILPTGCLWNFGPEHFSINYGLLNAGDLVVGFLGPLMITNLLHTLGWVGLFTLTCGFSIFALVLTVFVNFKQLS</sequence>
<keyword evidence="2" id="KW-0813">Transport</keyword>
<name>A0AAE1EDR5_9GAST</name>
<feature type="transmembrane region" description="Helical" evidence="7">
    <location>
        <begin position="399"/>
        <end position="416"/>
    </location>
</feature>
<reference evidence="8" key="1">
    <citation type="journal article" date="2023" name="G3 (Bethesda)">
        <title>A reference genome for the long-term kleptoplast-retaining sea slug Elysia crispata morphotype clarki.</title>
        <authorList>
            <person name="Eastman K.E."/>
            <person name="Pendleton A.L."/>
            <person name="Shaikh M.A."/>
            <person name="Suttiyut T."/>
            <person name="Ogas R."/>
            <person name="Tomko P."/>
            <person name="Gavelis G."/>
            <person name="Widhalm J.R."/>
            <person name="Wisecaver J.H."/>
        </authorList>
    </citation>
    <scope>NUCLEOTIDE SEQUENCE</scope>
    <source>
        <strain evidence="8">ECLA1</strain>
    </source>
</reference>
<feature type="transmembrane region" description="Helical" evidence="7">
    <location>
        <begin position="325"/>
        <end position="345"/>
    </location>
</feature>
<feature type="transmembrane region" description="Helical" evidence="7">
    <location>
        <begin position="460"/>
        <end position="481"/>
    </location>
</feature>
<evidence type="ECO:0000256" key="6">
    <source>
        <dbReference type="SAM" id="MobiDB-lite"/>
    </source>
</evidence>
<gene>
    <name evidence="8" type="ORF">RRG08_024104</name>
</gene>
<keyword evidence="4 7" id="KW-1133">Transmembrane helix</keyword>
<dbReference type="AlphaFoldDB" id="A0AAE1EDR5"/>
<evidence type="ECO:0000256" key="5">
    <source>
        <dbReference type="ARBA" id="ARBA00023136"/>
    </source>
</evidence>
<dbReference type="InterPro" id="IPR011701">
    <property type="entry name" value="MFS"/>
</dbReference>
<keyword evidence="5 7" id="KW-0472">Membrane</keyword>
<feature type="transmembrane region" description="Helical" evidence="7">
    <location>
        <begin position="54"/>
        <end position="75"/>
    </location>
</feature>
<dbReference type="PANTHER" id="PTHR43385">
    <property type="entry name" value="RIBOFLAVIN TRANSPORTER RIBJ"/>
    <property type="match status" value="1"/>
</dbReference>
<dbReference type="GO" id="GO:0022857">
    <property type="term" value="F:transmembrane transporter activity"/>
    <property type="evidence" value="ECO:0007669"/>
    <property type="project" value="InterPro"/>
</dbReference>
<dbReference type="GO" id="GO:0016020">
    <property type="term" value="C:membrane"/>
    <property type="evidence" value="ECO:0007669"/>
    <property type="project" value="UniProtKB-SubCell"/>
</dbReference>
<evidence type="ECO:0000313" key="8">
    <source>
        <dbReference type="EMBL" id="KAK3803192.1"/>
    </source>
</evidence>
<comment type="subcellular location">
    <subcellularLocation>
        <location evidence="1">Membrane</location>
        <topology evidence="1">Multi-pass membrane protein</topology>
    </subcellularLocation>
</comment>
<feature type="transmembrane region" description="Helical" evidence="7">
    <location>
        <begin position="365"/>
        <end position="387"/>
    </location>
</feature>
<evidence type="ECO:0008006" key="10">
    <source>
        <dbReference type="Google" id="ProtNLM"/>
    </source>
</evidence>
<dbReference type="Proteomes" id="UP001283361">
    <property type="component" value="Unassembled WGS sequence"/>
</dbReference>
<dbReference type="Gene3D" id="1.20.1250.20">
    <property type="entry name" value="MFS general substrate transporter like domains"/>
    <property type="match status" value="1"/>
</dbReference>
<comment type="caution">
    <text evidence="8">The sequence shown here is derived from an EMBL/GenBank/DDBJ whole genome shotgun (WGS) entry which is preliminary data.</text>
</comment>
<dbReference type="PANTHER" id="PTHR43385:SF1">
    <property type="entry name" value="RIBOFLAVIN TRANSPORTER RIBJ"/>
    <property type="match status" value="1"/>
</dbReference>
<dbReference type="Pfam" id="PF07690">
    <property type="entry name" value="MFS_1"/>
    <property type="match status" value="1"/>
</dbReference>
<feature type="transmembrane region" description="Helical" evidence="7">
    <location>
        <begin position="82"/>
        <end position="100"/>
    </location>
</feature>
<accession>A0AAE1EDR5</accession>
<feature type="transmembrane region" description="Helical" evidence="7">
    <location>
        <begin position="7"/>
        <end position="29"/>
    </location>
</feature>
<proteinExistence type="predicted"/>
<evidence type="ECO:0000256" key="1">
    <source>
        <dbReference type="ARBA" id="ARBA00004141"/>
    </source>
</evidence>
<dbReference type="SUPFAM" id="SSF103473">
    <property type="entry name" value="MFS general substrate transporter"/>
    <property type="match status" value="1"/>
</dbReference>
<evidence type="ECO:0000256" key="7">
    <source>
        <dbReference type="SAM" id="Phobius"/>
    </source>
</evidence>
<feature type="transmembrane region" description="Helical" evidence="7">
    <location>
        <begin position="487"/>
        <end position="509"/>
    </location>
</feature>
<dbReference type="InterPro" id="IPR052983">
    <property type="entry name" value="MFS_Riboflavin_Transporter"/>
</dbReference>
<feature type="compositionally biased region" description="Polar residues" evidence="6">
    <location>
        <begin position="238"/>
        <end position="248"/>
    </location>
</feature>
<dbReference type="EMBL" id="JAWDGP010000177">
    <property type="protein sequence ID" value="KAK3803192.1"/>
    <property type="molecule type" value="Genomic_DNA"/>
</dbReference>
<evidence type="ECO:0000256" key="2">
    <source>
        <dbReference type="ARBA" id="ARBA00022448"/>
    </source>
</evidence>
<dbReference type="InterPro" id="IPR036259">
    <property type="entry name" value="MFS_trans_sf"/>
</dbReference>
<feature type="region of interest" description="Disordered" evidence="6">
    <location>
        <begin position="222"/>
        <end position="250"/>
    </location>
</feature>
<organism evidence="8 9">
    <name type="scientific">Elysia crispata</name>
    <name type="common">lettuce slug</name>
    <dbReference type="NCBI Taxonomy" id="231223"/>
    <lineage>
        <taxon>Eukaryota</taxon>
        <taxon>Metazoa</taxon>
        <taxon>Spiralia</taxon>
        <taxon>Lophotrochozoa</taxon>
        <taxon>Mollusca</taxon>
        <taxon>Gastropoda</taxon>
        <taxon>Heterobranchia</taxon>
        <taxon>Euthyneura</taxon>
        <taxon>Panpulmonata</taxon>
        <taxon>Sacoglossa</taxon>
        <taxon>Placobranchoidea</taxon>
        <taxon>Plakobranchidae</taxon>
        <taxon>Elysia</taxon>
    </lineage>
</organism>
<evidence type="ECO:0000256" key="3">
    <source>
        <dbReference type="ARBA" id="ARBA00022692"/>
    </source>
</evidence>
<feature type="transmembrane region" description="Helical" evidence="7">
    <location>
        <begin position="106"/>
        <end position="129"/>
    </location>
</feature>
<feature type="transmembrane region" description="Helical" evidence="7">
    <location>
        <begin position="422"/>
        <end position="448"/>
    </location>
</feature>
<protein>
    <recommendedName>
        <fullName evidence="10">Major facilitator superfamily (MFS) profile domain-containing protein</fullName>
    </recommendedName>
</protein>
<feature type="transmembrane region" description="Helical" evidence="7">
    <location>
        <begin position="141"/>
        <end position="162"/>
    </location>
</feature>
<keyword evidence="9" id="KW-1185">Reference proteome</keyword>
<keyword evidence="3 7" id="KW-0812">Transmembrane</keyword>
<feature type="transmembrane region" description="Helical" evidence="7">
    <location>
        <begin position="196"/>
        <end position="214"/>
    </location>
</feature>
<evidence type="ECO:0000313" key="9">
    <source>
        <dbReference type="Proteomes" id="UP001283361"/>
    </source>
</evidence>
<evidence type="ECO:0000256" key="4">
    <source>
        <dbReference type="ARBA" id="ARBA00022989"/>
    </source>
</evidence>